<sequence>MKETTDSIVLSSNYTLSPTPSQVSRTLSPLEPPTAAQPSVTMVVSFSQESKQIRDARAAFGDSMEHTSSRATSPSTPKNVAADIPEAQRPGSTTPTALRIEYISCKTPMHDLAWTPQDQYWLDRLKDRSYPGDEALDQVEKYLKITTTVVRNVINNWITSDQTPKEEDCTIKFMKSVAKINKSIYEYAKRSSLVYPQCIRNGTRIKPETKTDLADHTNSTHSQGDKEEEIDMVMDWDTLATSVDPVTTDPPIVDMATFTQTTPTPTPTSPDVLNLILTKLNTLESIHNRLDALEGKTPRALPSQTSAPPAPKPNPPPKPNTPQTTLNTPKSPAGVIWSKIASKAPSKIPEVKASSILNAIK</sequence>
<evidence type="ECO:0000256" key="1">
    <source>
        <dbReference type="SAM" id="MobiDB-lite"/>
    </source>
</evidence>
<feature type="region of interest" description="Disordered" evidence="1">
    <location>
        <begin position="206"/>
        <end position="227"/>
    </location>
</feature>
<dbReference type="STRING" id="1108050.A0A0B7G641"/>
<feature type="region of interest" description="Disordered" evidence="1">
    <location>
        <begin position="58"/>
        <end position="93"/>
    </location>
</feature>
<feature type="compositionally biased region" description="Pro residues" evidence="1">
    <location>
        <begin position="308"/>
        <end position="320"/>
    </location>
</feature>
<feature type="compositionally biased region" description="Low complexity" evidence="1">
    <location>
        <begin position="321"/>
        <end position="330"/>
    </location>
</feature>
<reference evidence="2 3" key="1">
    <citation type="submission" date="2014-11" db="EMBL/GenBank/DDBJ databases">
        <authorList>
            <person name="Wibberg Daniel"/>
        </authorList>
    </citation>
    <scope>NUCLEOTIDE SEQUENCE [LARGE SCALE GENOMIC DNA]</scope>
    <source>
        <strain evidence="2">Rhizoctonia solani AG1-IB 7/3/14</strain>
    </source>
</reference>
<feature type="compositionally biased region" description="Basic and acidic residues" evidence="1">
    <location>
        <begin position="58"/>
        <end position="68"/>
    </location>
</feature>
<protein>
    <submittedName>
        <fullName evidence="2">Uncharacterized protein</fullName>
    </submittedName>
</protein>
<feature type="region of interest" description="Disordered" evidence="1">
    <location>
        <begin position="1"/>
        <end position="38"/>
    </location>
</feature>
<name>A0A0B7G641_THACB</name>
<keyword evidence="3" id="KW-1185">Reference proteome</keyword>
<accession>A0A0B7G641</accession>
<dbReference type="Proteomes" id="UP000059188">
    <property type="component" value="Unassembled WGS sequence"/>
</dbReference>
<organism evidence="2 3">
    <name type="scientific">Thanatephorus cucumeris (strain AG1-IB / isolate 7/3/14)</name>
    <name type="common">Lettuce bottom rot fungus</name>
    <name type="synonym">Rhizoctonia solani</name>
    <dbReference type="NCBI Taxonomy" id="1108050"/>
    <lineage>
        <taxon>Eukaryota</taxon>
        <taxon>Fungi</taxon>
        <taxon>Dikarya</taxon>
        <taxon>Basidiomycota</taxon>
        <taxon>Agaricomycotina</taxon>
        <taxon>Agaricomycetes</taxon>
        <taxon>Cantharellales</taxon>
        <taxon>Ceratobasidiaceae</taxon>
        <taxon>Rhizoctonia</taxon>
        <taxon>Rhizoctonia solani AG-1</taxon>
    </lineage>
</organism>
<feature type="compositionally biased region" description="Polar residues" evidence="1">
    <location>
        <begin position="1"/>
        <end position="27"/>
    </location>
</feature>
<evidence type="ECO:0000313" key="3">
    <source>
        <dbReference type="Proteomes" id="UP000059188"/>
    </source>
</evidence>
<feature type="compositionally biased region" description="Basic and acidic residues" evidence="1">
    <location>
        <begin position="206"/>
        <end position="215"/>
    </location>
</feature>
<proteinExistence type="predicted"/>
<dbReference type="EMBL" id="LN679191">
    <property type="protein sequence ID" value="CEL63973.1"/>
    <property type="molecule type" value="Genomic_DNA"/>
</dbReference>
<feature type="region of interest" description="Disordered" evidence="1">
    <location>
        <begin position="294"/>
        <end position="334"/>
    </location>
</feature>
<dbReference type="AlphaFoldDB" id="A0A0B7G641"/>
<feature type="compositionally biased region" description="Polar residues" evidence="1">
    <location>
        <begin position="69"/>
        <end position="78"/>
    </location>
</feature>
<evidence type="ECO:0000313" key="2">
    <source>
        <dbReference type="EMBL" id="CEL63973.1"/>
    </source>
</evidence>
<gene>
    <name evidence="2" type="ORF">RSOLAG1IB_10956</name>
</gene>